<comment type="caution">
    <text evidence="2">The sequence shown here is derived from an EMBL/GenBank/DDBJ whole genome shotgun (WGS) entry which is preliminary data.</text>
</comment>
<evidence type="ECO:0000313" key="3">
    <source>
        <dbReference type="Proteomes" id="UP000807769"/>
    </source>
</evidence>
<gene>
    <name evidence="2" type="ORF">BJ212DRAFT_1304536</name>
</gene>
<dbReference type="EMBL" id="JABBWG010000065">
    <property type="protein sequence ID" value="KAG1803485.1"/>
    <property type="molecule type" value="Genomic_DNA"/>
</dbReference>
<reference evidence="2" key="1">
    <citation type="journal article" date="2020" name="New Phytol.">
        <title>Comparative genomics reveals dynamic genome evolution in host specialist ectomycorrhizal fungi.</title>
        <authorList>
            <person name="Lofgren L.A."/>
            <person name="Nguyen N.H."/>
            <person name="Vilgalys R."/>
            <person name="Ruytinx J."/>
            <person name="Liao H.L."/>
            <person name="Branco S."/>
            <person name="Kuo A."/>
            <person name="LaButti K."/>
            <person name="Lipzen A."/>
            <person name="Andreopoulos W."/>
            <person name="Pangilinan J."/>
            <person name="Riley R."/>
            <person name="Hundley H."/>
            <person name="Na H."/>
            <person name="Barry K."/>
            <person name="Grigoriev I.V."/>
            <person name="Stajich J.E."/>
            <person name="Kennedy P.G."/>
        </authorList>
    </citation>
    <scope>NUCLEOTIDE SEQUENCE</scope>
    <source>
        <strain evidence="2">MN1</strain>
    </source>
</reference>
<name>A0A9P7DUQ3_9AGAM</name>
<accession>A0A9P7DUQ3</accession>
<proteinExistence type="predicted"/>
<keyword evidence="3" id="KW-1185">Reference proteome</keyword>
<protein>
    <submittedName>
        <fullName evidence="2">Uncharacterized protein</fullName>
    </submittedName>
</protein>
<evidence type="ECO:0000313" key="2">
    <source>
        <dbReference type="EMBL" id="KAG1803485.1"/>
    </source>
</evidence>
<feature type="region of interest" description="Disordered" evidence="1">
    <location>
        <begin position="46"/>
        <end position="65"/>
    </location>
</feature>
<dbReference type="RefSeq" id="XP_041186642.1">
    <property type="nucleotide sequence ID" value="XM_041333625.1"/>
</dbReference>
<dbReference type="Proteomes" id="UP000807769">
    <property type="component" value="Unassembled WGS sequence"/>
</dbReference>
<dbReference type="AlphaFoldDB" id="A0A9P7DUQ3"/>
<sequence>MANIYLPGLLSDNNDNIADHYGPLHSLLGDALDHIDNDNDMMLASPSPVTGKKCELPSSPSPPPSLPKSFIMPLRTPASTSNNHLVFGIQKPSNCGGASGSKKKKAKSWMCHSRWSRHQHYIAKLEAKSKHNHDVKKYNWLHTTWEHEVSQAMVSHQYLQEAKDTEIWLCEMDIWVHQAHSLVLDKEAETLCLKI</sequence>
<organism evidence="2 3">
    <name type="scientific">Suillus subaureus</name>
    <dbReference type="NCBI Taxonomy" id="48587"/>
    <lineage>
        <taxon>Eukaryota</taxon>
        <taxon>Fungi</taxon>
        <taxon>Dikarya</taxon>
        <taxon>Basidiomycota</taxon>
        <taxon>Agaricomycotina</taxon>
        <taxon>Agaricomycetes</taxon>
        <taxon>Agaricomycetidae</taxon>
        <taxon>Boletales</taxon>
        <taxon>Suillineae</taxon>
        <taxon>Suillaceae</taxon>
        <taxon>Suillus</taxon>
    </lineage>
</organism>
<evidence type="ECO:0000256" key="1">
    <source>
        <dbReference type="SAM" id="MobiDB-lite"/>
    </source>
</evidence>
<dbReference type="GeneID" id="64627642"/>